<evidence type="ECO:0000256" key="1">
    <source>
        <dbReference type="SAM" id="MobiDB-lite"/>
    </source>
</evidence>
<gene>
    <name evidence="2" type="ORF">HZS54_04800</name>
    <name evidence="3" type="ORF">HZS54_12885</name>
    <name evidence="4" type="ORF">HZS54_13190</name>
</gene>
<reference evidence="3 5" key="1">
    <citation type="submission" date="2020-07" db="EMBL/GenBank/DDBJ databases">
        <title>Halosimplex litoreum sp. nov. and Halosimplex rubrum sp. nov., isolated from different salt environments.</title>
        <authorList>
            <person name="Cui H."/>
        </authorList>
    </citation>
    <scope>NUCLEOTIDE SEQUENCE [LARGE SCALE GENOMIC DNA]</scope>
    <source>
        <strain evidence="3 5">R2</strain>
    </source>
</reference>
<dbReference type="RefSeq" id="WP_179917604.1">
    <property type="nucleotide sequence ID" value="NZ_CP058909.1"/>
</dbReference>
<dbReference type="EMBL" id="CP058909">
    <property type="protein sequence ID" value="QLH82509.1"/>
    <property type="molecule type" value="Genomic_DNA"/>
</dbReference>
<keyword evidence="5" id="KW-1185">Reference proteome</keyword>
<sequence>MTVLFDNYRLVKSSRTNFLTGSLPDWLIDGSRGGGSITAESENGGRAVLSSGTQSTGDEAKLETNDLDPGPFDGMYMRSVVRHGGAVSNPRASSDICGWRGPNGDNNILHRVYVTNLSEQRNTITIERNGSTTLAGTRAWTDDLHTLESELLWDTTDGRILHRFQDAFAQEVTSVQPDLSSNFFRGKINVLTNDTEVDRVMYVYEVEIGYVDKLDG</sequence>
<organism evidence="3 5">
    <name type="scientific">Halosimplex pelagicum</name>
    <dbReference type="NCBI Taxonomy" id="869886"/>
    <lineage>
        <taxon>Archaea</taxon>
        <taxon>Methanobacteriati</taxon>
        <taxon>Methanobacteriota</taxon>
        <taxon>Stenosarchaea group</taxon>
        <taxon>Halobacteria</taxon>
        <taxon>Halobacteriales</taxon>
        <taxon>Haloarculaceae</taxon>
        <taxon>Halosimplex</taxon>
    </lineage>
</organism>
<dbReference type="KEGG" id="hpel:HZS54_04800"/>
<feature type="region of interest" description="Disordered" evidence="1">
    <location>
        <begin position="37"/>
        <end position="69"/>
    </location>
</feature>
<dbReference type="GeneID" id="56083561"/>
<dbReference type="KEGG" id="hpel:HZS54_13190"/>
<proteinExistence type="predicted"/>
<protein>
    <submittedName>
        <fullName evidence="3">Uncharacterized protein</fullName>
    </submittedName>
</protein>
<evidence type="ECO:0000313" key="3">
    <source>
        <dbReference type="EMBL" id="QLH82453.1"/>
    </source>
</evidence>
<accession>A0A7D5TBT7</accession>
<evidence type="ECO:0000313" key="2">
    <source>
        <dbReference type="EMBL" id="QLH80995.1"/>
    </source>
</evidence>
<dbReference type="Proteomes" id="UP000509346">
    <property type="component" value="Chromosome"/>
</dbReference>
<name>A0A7D5TBT7_9EURY</name>
<dbReference type="EMBL" id="CP058909">
    <property type="protein sequence ID" value="QLH80995.1"/>
    <property type="molecule type" value="Genomic_DNA"/>
</dbReference>
<evidence type="ECO:0000313" key="4">
    <source>
        <dbReference type="EMBL" id="QLH82509.1"/>
    </source>
</evidence>
<evidence type="ECO:0000313" key="5">
    <source>
        <dbReference type="Proteomes" id="UP000509346"/>
    </source>
</evidence>
<dbReference type="KEGG" id="hpel:HZS54_12885"/>
<dbReference type="EMBL" id="CP058909">
    <property type="protein sequence ID" value="QLH82453.1"/>
    <property type="molecule type" value="Genomic_DNA"/>
</dbReference>
<dbReference type="AlphaFoldDB" id="A0A7D5TBT7"/>